<dbReference type="Pfam" id="PF20258">
    <property type="entry name" value="tRNA_Me_trans_C"/>
    <property type="match status" value="1"/>
</dbReference>
<dbReference type="STRING" id="1802399.A3E39_02445"/>
<evidence type="ECO:0000256" key="5">
    <source>
        <dbReference type="ARBA" id="ARBA00022840"/>
    </source>
</evidence>
<dbReference type="HAMAP" id="MF_00144">
    <property type="entry name" value="tRNA_thiouridyl_MnmA"/>
    <property type="match status" value="1"/>
</dbReference>
<protein>
    <recommendedName>
        <fullName evidence="9">tRNA-specific 2-thiouridylase MnmA</fullName>
        <ecNumber evidence="9">2.8.1.13</ecNumber>
    </recommendedName>
</protein>
<dbReference type="InterPro" id="IPR014729">
    <property type="entry name" value="Rossmann-like_a/b/a_fold"/>
</dbReference>
<feature type="binding site" evidence="9">
    <location>
        <begin position="22"/>
        <end position="29"/>
    </location>
    <ligand>
        <name>ATP</name>
        <dbReference type="ChEBI" id="CHEBI:30616"/>
    </ligand>
</feature>
<keyword evidence="3 9" id="KW-0819">tRNA processing</keyword>
<dbReference type="Gene3D" id="2.30.30.280">
    <property type="entry name" value="Adenine nucleotide alpha hydrolases-like domains"/>
    <property type="match status" value="1"/>
</dbReference>
<dbReference type="PANTHER" id="PTHR11933:SF5">
    <property type="entry name" value="MITOCHONDRIAL TRNA-SPECIFIC 2-THIOURIDYLASE 1"/>
    <property type="match status" value="1"/>
</dbReference>
<dbReference type="Pfam" id="PF03054">
    <property type="entry name" value="tRNA_Me_trans"/>
    <property type="match status" value="1"/>
</dbReference>
<evidence type="ECO:0000256" key="3">
    <source>
        <dbReference type="ARBA" id="ARBA00022694"/>
    </source>
</evidence>
<dbReference type="InterPro" id="IPR004506">
    <property type="entry name" value="MnmA-like"/>
</dbReference>
<dbReference type="PANTHER" id="PTHR11933">
    <property type="entry name" value="TRNA 5-METHYLAMINOMETHYL-2-THIOURIDYLATE -METHYLTRANSFERASE"/>
    <property type="match status" value="1"/>
</dbReference>
<proteinExistence type="inferred from homology"/>
<comment type="caution">
    <text evidence="12">The sequence shown here is derived from an EMBL/GenBank/DDBJ whole genome shotgun (WGS) entry which is preliminary data.</text>
</comment>
<evidence type="ECO:0000313" key="12">
    <source>
        <dbReference type="EMBL" id="OGL79082.1"/>
    </source>
</evidence>
<feature type="active site" description="Nucleophile" evidence="9">
    <location>
        <position position="115"/>
    </location>
</feature>
<evidence type="ECO:0000256" key="1">
    <source>
        <dbReference type="ARBA" id="ARBA00022555"/>
    </source>
</evidence>
<keyword evidence="6 9" id="KW-0694">RNA-binding</keyword>
<dbReference type="InterPro" id="IPR046884">
    <property type="entry name" value="MnmA-like_central"/>
</dbReference>
<keyword evidence="5 9" id="KW-0067">ATP-binding</keyword>
<comment type="similarity">
    <text evidence="9">Belongs to the MnmA/TRMU family.</text>
</comment>
<feature type="region of interest" description="Interaction with target base in tRNA" evidence="9">
    <location>
        <begin position="110"/>
        <end position="112"/>
    </location>
</feature>
<dbReference type="EC" id="2.8.1.13" evidence="9"/>
<comment type="function">
    <text evidence="9">Catalyzes the 2-thiolation of uridine at the wobble position (U34) of tRNA, leading to the formation of s(2)U34.</text>
</comment>
<feature type="domain" description="tRNA-specific 2-thiouridylase MnmA-like central" evidence="11">
    <location>
        <begin position="221"/>
        <end position="283"/>
    </location>
</feature>
<comment type="catalytic activity">
    <reaction evidence="8 9">
        <text>S-sulfanyl-L-cysteinyl-[protein] + uridine(34) in tRNA + AH2 + ATP = 2-thiouridine(34) in tRNA + L-cysteinyl-[protein] + A + AMP + diphosphate + H(+)</text>
        <dbReference type="Rhea" id="RHEA:47032"/>
        <dbReference type="Rhea" id="RHEA-COMP:10131"/>
        <dbReference type="Rhea" id="RHEA-COMP:11726"/>
        <dbReference type="Rhea" id="RHEA-COMP:11727"/>
        <dbReference type="Rhea" id="RHEA-COMP:11728"/>
        <dbReference type="ChEBI" id="CHEBI:13193"/>
        <dbReference type="ChEBI" id="CHEBI:15378"/>
        <dbReference type="ChEBI" id="CHEBI:17499"/>
        <dbReference type="ChEBI" id="CHEBI:29950"/>
        <dbReference type="ChEBI" id="CHEBI:30616"/>
        <dbReference type="ChEBI" id="CHEBI:33019"/>
        <dbReference type="ChEBI" id="CHEBI:61963"/>
        <dbReference type="ChEBI" id="CHEBI:65315"/>
        <dbReference type="ChEBI" id="CHEBI:87170"/>
        <dbReference type="ChEBI" id="CHEBI:456215"/>
        <dbReference type="EC" id="2.8.1.13"/>
    </reaction>
</comment>
<sequence length="370" mass="40758">MTRIWNKHKQSNAPLKRKVLVGMSGGVDSSVAAALLVNAGYRVVGGFIKNWSDSKDVWSGECEWRGERRDAIRVAAKLGIPLLTFDFEDQYRKQVVAPLFEGYARGVTPNPDVLCNQFIKFGLFYHEMKRLKLDFVATGHYAQVKQDRKGVAHLLRGRDPEKDQSYFLHRVDQTALRHALFPVGDKKKADVRRLARSFGLPTAEKEESMGICFIGKQDMTAFLRTRIPSKPGDVVDPNGRVIGAHKGLDSVTIGQRHGFSVSQPGGPWYAAVKDQSVNCLMVVPGREHPALYSSTATVGDLHWVTGVSAIGLRGLQCAVRYRQEAVPISVSDAGRGRISLHFKKPVFAVAPGQSAVVYKGRECFGGGVIV</sequence>
<organism evidence="12 13">
    <name type="scientific">Candidatus Uhrbacteria bacterium RIFCSPHIGHO2_12_FULL_60_25</name>
    <dbReference type="NCBI Taxonomy" id="1802399"/>
    <lineage>
        <taxon>Bacteria</taxon>
        <taxon>Candidatus Uhriibacteriota</taxon>
    </lineage>
</organism>
<dbReference type="CDD" id="cd01998">
    <property type="entry name" value="MnmA_TRMU-like"/>
    <property type="match status" value="1"/>
</dbReference>
<dbReference type="AlphaFoldDB" id="A0A1F7ULC3"/>
<dbReference type="SUPFAM" id="SSF52402">
    <property type="entry name" value="Adenine nucleotide alpha hydrolases-like"/>
    <property type="match status" value="1"/>
</dbReference>
<dbReference type="GO" id="GO:0000049">
    <property type="term" value="F:tRNA binding"/>
    <property type="evidence" value="ECO:0007669"/>
    <property type="project" value="UniProtKB-KW"/>
</dbReference>
<gene>
    <name evidence="9" type="primary">mnmA</name>
    <name evidence="12" type="ORF">A3E39_02445</name>
</gene>
<keyword evidence="4 9" id="KW-0547">Nucleotide-binding</keyword>
<feature type="domain" description="tRNA-specific 2-thiouridylase MnmA-like C-terminal" evidence="10">
    <location>
        <begin position="295"/>
        <end position="369"/>
    </location>
</feature>
<feature type="binding site" evidence="9">
    <location>
        <position position="48"/>
    </location>
    <ligand>
        <name>ATP</name>
        <dbReference type="ChEBI" id="CHEBI:30616"/>
    </ligand>
</feature>
<feature type="active site" description="Cysteine persulfide intermediate" evidence="9">
    <location>
        <position position="212"/>
    </location>
</feature>
<dbReference type="InterPro" id="IPR046885">
    <property type="entry name" value="MnmA-like_C"/>
</dbReference>
<keyword evidence="9" id="KW-0963">Cytoplasm</keyword>
<feature type="disulfide bond" description="Alternate" evidence="9">
    <location>
        <begin position="115"/>
        <end position="212"/>
    </location>
</feature>
<feature type="region of interest" description="Interaction with tRNA" evidence="9">
    <location>
        <begin position="162"/>
        <end position="164"/>
    </location>
</feature>
<evidence type="ECO:0000259" key="11">
    <source>
        <dbReference type="Pfam" id="PF20259"/>
    </source>
</evidence>
<dbReference type="NCBIfam" id="NF001138">
    <property type="entry name" value="PRK00143.1"/>
    <property type="match status" value="1"/>
</dbReference>
<dbReference type="Gene3D" id="2.40.30.10">
    <property type="entry name" value="Translation factors"/>
    <property type="match status" value="1"/>
</dbReference>
<dbReference type="NCBIfam" id="TIGR00420">
    <property type="entry name" value="trmU"/>
    <property type="match status" value="1"/>
</dbReference>
<dbReference type="GO" id="GO:0002143">
    <property type="term" value="P:tRNA wobble position uridine thiolation"/>
    <property type="evidence" value="ECO:0007669"/>
    <property type="project" value="TreeGrafter"/>
</dbReference>
<name>A0A1F7ULC3_9BACT</name>
<keyword evidence="1 9" id="KW-0820">tRNA-binding</keyword>
<evidence type="ECO:0000313" key="13">
    <source>
        <dbReference type="Proteomes" id="UP000176603"/>
    </source>
</evidence>
<dbReference type="GO" id="GO:0005524">
    <property type="term" value="F:ATP binding"/>
    <property type="evidence" value="ECO:0007669"/>
    <property type="project" value="UniProtKB-KW"/>
</dbReference>
<dbReference type="InterPro" id="IPR023382">
    <property type="entry name" value="MnmA-like_central_sf"/>
</dbReference>
<dbReference type="FunFam" id="3.40.50.620:FF:000115">
    <property type="entry name" value="tRNA-specific 2-thiouridylase MnmA"/>
    <property type="match status" value="1"/>
</dbReference>
<keyword evidence="7 9" id="KW-1015">Disulfide bond</keyword>
<dbReference type="EMBL" id="MGEH01000018">
    <property type="protein sequence ID" value="OGL79082.1"/>
    <property type="molecule type" value="Genomic_DNA"/>
</dbReference>
<evidence type="ECO:0000256" key="7">
    <source>
        <dbReference type="ARBA" id="ARBA00023157"/>
    </source>
</evidence>
<evidence type="ECO:0000256" key="8">
    <source>
        <dbReference type="ARBA" id="ARBA00051542"/>
    </source>
</evidence>
<feature type="site" description="Interaction with tRNA" evidence="9">
    <location>
        <position position="140"/>
    </location>
</feature>
<dbReference type="GO" id="GO:0005737">
    <property type="term" value="C:cytoplasm"/>
    <property type="evidence" value="ECO:0007669"/>
    <property type="project" value="UniProtKB-SubCell"/>
</dbReference>
<reference evidence="12 13" key="1">
    <citation type="journal article" date="2016" name="Nat. Commun.">
        <title>Thousands of microbial genomes shed light on interconnected biogeochemical processes in an aquifer system.</title>
        <authorList>
            <person name="Anantharaman K."/>
            <person name="Brown C.T."/>
            <person name="Hug L.A."/>
            <person name="Sharon I."/>
            <person name="Castelle C.J."/>
            <person name="Probst A.J."/>
            <person name="Thomas B.C."/>
            <person name="Singh A."/>
            <person name="Wilkins M.J."/>
            <person name="Karaoz U."/>
            <person name="Brodie E.L."/>
            <person name="Williams K.H."/>
            <person name="Hubbard S.S."/>
            <person name="Banfield J.F."/>
        </authorList>
    </citation>
    <scope>NUCLEOTIDE SEQUENCE [LARGE SCALE GENOMIC DNA]</scope>
</reference>
<accession>A0A1F7ULC3</accession>
<dbReference type="Pfam" id="PF20259">
    <property type="entry name" value="tRNA_Me_trans_M"/>
    <property type="match status" value="1"/>
</dbReference>
<keyword evidence="2 9" id="KW-0808">Transferase</keyword>
<comment type="subcellular location">
    <subcellularLocation>
        <location evidence="9">Cytoplasm</location>
    </subcellularLocation>
</comment>
<evidence type="ECO:0000256" key="4">
    <source>
        <dbReference type="ARBA" id="ARBA00022741"/>
    </source>
</evidence>
<feature type="site" description="Interaction with tRNA" evidence="9">
    <location>
        <position position="353"/>
    </location>
</feature>
<dbReference type="GO" id="GO:0103016">
    <property type="term" value="F:tRNA-uridine 2-sulfurtransferase activity"/>
    <property type="evidence" value="ECO:0007669"/>
    <property type="project" value="UniProtKB-EC"/>
</dbReference>
<evidence type="ECO:0000256" key="9">
    <source>
        <dbReference type="HAMAP-Rule" id="MF_00144"/>
    </source>
</evidence>
<feature type="region of interest" description="Interaction with tRNA" evidence="9">
    <location>
        <begin position="320"/>
        <end position="321"/>
    </location>
</feature>
<evidence type="ECO:0000259" key="10">
    <source>
        <dbReference type="Pfam" id="PF20258"/>
    </source>
</evidence>
<feature type="binding site" evidence="9">
    <location>
        <position position="139"/>
    </location>
    <ligand>
        <name>ATP</name>
        <dbReference type="ChEBI" id="CHEBI:30616"/>
    </ligand>
</feature>
<evidence type="ECO:0000256" key="6">
    <source>
        <dbReference type="ARBA" id="ARBA00022884"/>
    </source>
</evidence>
<dbReference type="Gene3D" id="3.40.50.620">
    <property type="entry name" value="HUPs"/>
    <property type="match status" value="1"/>
</dbReference>
<dbReference type="Proteomes" id="UP000176603">
    <property type="component" value="Unassembled WGS sequence"/>
</dbReference>
<evidence type="ECO:0000256" key="2">
    <source>
        <dbReference type="ARBA" id="ARBA00022679"/>
    </source>
</evidence>